<dbReference type="InterPro" id="IPR014729">
    <property type="entry name" value="Rossmann-like_a/b/a_fold"/>
</dbReference>
<dbReference type="Pfam" id="PF00733">
    <property type="entry name" value="Asn_synthase"/>
    <property type="match status" value="1"/>
</dbReference>
<dbReference type="RefSeq" id="WP_237288260.1">
    <property type="nucleotide sequence ID" value="NZ_CP019458.1"/>
</dbReference>
<name>A0ABM6HPV3_9ACTN</name>
<dbReference type="SUPFAM" id="SSF52402">
    <property type="entry name" value="Adenine nucleotide alpha hydrolases-like"/>
    <property type="match status" value="1"/>
</dbReference>
<evidence type="ECO:0000313" key="2">
    <source>
        <dbReference type="EMBL" id="AQA16225.1"/>
    </source>
</evidence>
<keyword evidence="3" id="KW-1185">Reference proteome</keyword>
<dbReference type="Gene3D" id="3.40.50.620">
    <property type="entry name" value="HUPs"/>
    <property type="match status" value="2"/>
</dbReference>
<sequence length="612" mass="65154">MRWSTGWYGASRHDRLPRSRKPVPGLAAAWTVGWATGQVRSAGSGPLALAVIGDCGADDQQLHQALTTVRARNWAALTRWPGSYLTIARSGESLAVIGDLACQHCVYLRSEGTGTWWSTSAGALAALDGAPFDPTALAAHLALAQPDVLGHRSLFRAVSRVPTGHLLLITPDGANTIRYEPVDYQPISLPDAAPRVRAALSEAVDTRLDGMRAVSADLAGLDSTTLACLAARRGPVTAVTFADARLRDDDLSYAVRTAAAVPELTHHAVPGRAETVYYSGLDDLSSLPLTDTPNAYAVTAGIKRAVLGAVAERRSATVHFTGAAGDAVLSAPSSYLSDLLRDRRYRRAVAHAHAHARLRHVSPLSVLRRARPASRVGLAGAWLQAATELRDTPRAWMPQAERPVAWAPLLATADWMSREVRHQLAEALDIAAGELLEEPRQLAAWTDRQDLARLGADTAGLRELARADHATEIAAPFLDNEVIRACLAVPADQRGAPGRYKPLLGEAFARTGLLPDFVLSRATKGGFNALAYAGLTQHAAVLSQLLGPSSRLSAAGLISQPPVERMLRRAAAGQPTAQGALHLAVSAEIWLRQMETTNAASWWEVVGHVAAA</sequence>
<protein>
    <recommendedName>
        <fullName evidence="1">Asparagine synthetase domain-containing protein</fullName>
    </recommendedName>
</protein>
<feature type="domain" description="Asparagine synthetase" evidence="1">
    <location>
        <begin position="196"/>
        <end position="592"/>
    </location>
</feature>
<dbReference type="EMBL" id="CP019458">
    <property type="protein sequence ID" value="AQA16225.1"/>
    <property type="molecule type" value="Genomic_DNA"/>
</dbReference>
<dbReference type="InterPro" id="IPR001962">
    <property type="entry name" value="Asn_synthase"/>
</dbReference>
<dbReference type="NCBIfam" id="NF033561">
    <property type="entry name" value="macrolact_Ik_Al"/>
    <property type="match status" value="1"/>
</dbReference>
<dbReference type="Proteomes" id="UP000187851">
    <property type="component" value="Chromosome"/>
</dbReference>
<gene>
    <name evidence="2" type="ORF">BV401_15110</name>
</gene>
<reference evidence="2 3" key="1">
    <citation type="journal article" date="2017" name="J. Biotechnol.">
        <title>The complete genome sequence of Streptomyces autolyticus CGMCC 0516, the producer of geldanamycin, autolytimycin, reblastatin and elaiophylin.</title>
        <authorList>
            <person name="Yin M."/>
            <person name="Jiang M."/>
            <person name="Ren Z."/>
            <person name="Dong Y."/>
            <person name="Lu T."/>
        </authorList>
    </citation>
    <scope>NUCLEOTIDE SEQUENCE [LARGE SCALE GENOMIC DNA]</scope>
    <source>
        <strain evidence="2 3">CGMCC0516</strain>
    </source>
</reference>
<organism evidence="2 3">
    <name type="scientific">Streptomyces autolyticus</name>
    <dbReference type="NCBI Taxonomy" id="75293"/>
    <lineage>
        <taxon>Bacteria</taxon>
        <taxon>Bacillati</taxon>
        <taxon>Actinomycetota</taxon>
        <taxon>Actinomycetes</taxon>
        <taxon>Kitasatosporales</taxon>
        <taxon>Streptomycetaceae</taxon>
        <taxon>Streptomyces</taxon>
    </lineage>
</organism>
<evidence type="ECO:0000313" key="3">
    <source>
        <dbReference type="Proteomes" id="UP000187851"/>
    </source>
</evidence>
<accession>A0ABM6HPV3</accession>
<evidence type="ECO:0000259" key="1">
    <source>
        <dbReference type="Pfam" id="PF00733"/>
    </source>
</evidence>
<proteinExistence type="predicted"/>